<dbReference type="PANTHER" id="PTHR22935:SF95">
    <property type="entry name" value="BETA-LACTAMASE-LIKE 1-RELATED"/>
    <property type="match status" value="1"/>
</dbReference>
<dbReference type="PANTHER" id="PTHR22935">
    <property type="entry name" value="PENICILLIN-BINDING PROTEIN"/>
    <property type="match status" value="1"/>
</dbReference>
<dbReference type="RefSeq" id="WP_195172081.1">
    <property type="nucleotide sequence ID" value="NZ_CP062983.1"/>
</dbReference>
<sequence>MAITDAIHAAIELVGAKLAYELEDRQIPGMSVGIVVDQDLIWHQGYGSANIEKGIAANEKTVYRVASITKLFTATMLMQLRDAGKLQLDDPIAKYLTDFAIQSNFPDAKSPTFRQIVSHSSGLPREGTHAGWRDMNMPTIEELIASLADLEMILPTMFEPKYSNLAIAILGHTLSKIAGQTYVEYVQEHILGPLGMTTTGFDRERYSEEEYAISYYLPSRGEPFAPAPHWNQNGFLPAGGMYSTVADMAKFMSLQFRDGEAGGSQILGSSTLREMHSPVLINDNFTVGYGIGFGMRPVANHKVIGHSGGLPGYTTNIAMVPALKLGVLVFTNTGTNPVEISDMMLRTLIPIFEAEEKRAIPKPTPEQLQSWKPYMGRYALRSLDDGIEIKVVDGWLKAVPADGNMAGSFRLEPYDEHRFKMVGGSSQGELMIFETDQNGDVTSLWMGRYPLDRIES</sequence>
<organism evidence="3 4">
    <name type="scientific">Phototrophicus methaneseepsis</name>
    <dbReference type="NCBI Taxonomy" id="2710758"/>
    <lineage>
        <taxon>Bacteria</taxon>
        <taxon>Bacillati</taxon>
        <taxon>Chloroflexota</taxon>
        <taxon>Candidatus Thermofontia</taxon>
        <taxon>Phototrophicales</taxon>
        <taxon>Phototrophicaceae</taxon>
        <taxon>Phototrophicus</taxon>
    </lineage>
</organism>
<dbReference type="AlphaFoldDB" id="A0A7S8EBR8"/>
<evidence type="ECO:0000256" key="1">
    <source>
        <dbReference type="ARBA" id="ARBA00038473"/>
    </source>
</evidence>
<dbReference type="Pfam" id="PF00144">
    <property type="entry name" value="Beta-lactamase"/>
    <property type="match status" value="1"/>
</dbReference>
<comment type="similarity">
    <text evidence="1">Belongs to the beta-lactamase family.</text>
</comment>
<name>A0A7S8EBR8_9CHLR</name>
<dbReference type="SUPFAM" id="SSF56601">
    <property type="entry name" value="beta-lactamase/transpeptidase-like"/>
    <property type="match status" value="1"/>
</dbReference>
<evidence type="ECO:0000313" key="3">
    <source>
        <dbReference type="EMBL" id="QPC84017.1"/>
    </source>
</evidence>
<dbReference type="Proteomes" id="UP000594468">
    <property type="component" value="Chromosome"/>
</dbReference>
<proteinExistence type="inferred from homology"/>
<evidence type="ECO:0000313" key="4">
    <source>
        <dbReference type="Proteomes" id="UP000594468"/>
    </source>
</evidence>
<keyword evidence="4" id="KW-1185">Reference proteome</keyword>
<evidence type="ECO:0000259" key="2">
    <source>
        <dbReference type="Pfam" id="PF00144"/>
    </source>
</evidence>
<feature type="domain" description="Beta-lactamase-related" evidence="2">
    <location>
        <begin position="22"/>
        <end position="337"/>
    </location>
</feature>
<dbReference type="KEGG" id="pmet:G4Y79_06450"/>
<accession>A0A7S8EBR8</accession>
<dbReference type="InterPro" id="IPR001466">
    <property type="entry name" value="Beta-lactam-related"/>
</dbReference>
<dbReference type="EMBL" id="CP062983">
    <property type="protein sequence ID" value="QPC84017.1"/>
    <property type="molecule type" value="Genomic_DNA"/>
</dbReference>
<reference evidence="3 4" key="1">
    <citation type="submission" date="2020-02" db="EMBL/GenBank/DDBJ databases">
        <authorList>
            <person name="Zheng R.K."/>
            <person name="Sun C.M."/>
        </authorList>
    </citation>
    <scope>NUCLEOTIDE SEQUENCE [LARGE SCALE GENOMIC DNA]</scope>
    <source>
        <strain evidence="4">rifampicinis</strain>
    </source>
</reference>
<protein>
    <submittedName>
        <fullName evidence="3">Beta-lactamase family protein</fullName>
    </submittedName>
</protein>
<dbReference type="Gene3D" id="3.40.710.10">
    <property type="entry name" value="DD-peptidase/beta-lactamase superfamily"/>
    <property type="match status" value="1"/>
</dbReference>
<dbReference type="InterPro" id="IPR012338">
    <property type="entry name" value="Beta-lactam/transpept-like"/>
</dbReference>
<gene>
    <name evidence="3" type="ORF">G4Y79_06450</name>
</gene>
<dbReference type="InterPro" id="IPR051478">
    <property type="entry name" value="Beta-lactamase-like_AB/R"/>
</dbReference>